<gene>
    <name evidence="2" type="ORF">L9F63_005876</name>
</gene>
<reference evidence="2" key="1">
    <citation type="journal article" date="2023" name="IScience">
        <title>Live-bearing cockroach genome reveals convergent evolutionary mechanisms linked to viviparity in insects and beyond.</title>
        <authorList>
            <person name="Fouks B."/>
            <person name="Harrison M.C."/>
            <person name="Mikhailova A.A."/>
            <person name="Marchal E."/>
            <person name="English S."/>
            <person name="Carruthers M."/>
            <person name="Jennings E.C."/>
            <person name="Chiamaka E.L."/>
            <person name="Frigard R.A."/>
            <person name="Pippel M."/>
            <person name="Attardo G.M."/>
            <person name="Benoit J.B."/>
            <person name="Bornberg-Bauer E."/>
            <person name="Tobe S.S."/>
        </authorList>
    </citation>
    <scope>NUCLEOTIDE SEQUENCE</scope>
    <source>
        <strain evidence="2">Stay&amp;Tobe</strain>
    </source>
</reference>
<comment type="caution">
    <text evidence="2">The sequence shown here is derived from an EMBL/GenBank/DDBJ whole genome shotgun (WGS) entry which is preliminary data.</text>
</comment>
<proteinExistence type="predicted"/>
<organism evidence="2 3">
    <name type="scientific">Diploptera punctata</name>
    <name type="common">Pacific beetle cockroach</name>
    <dbReference type="NCBI Taxonomy" id="6984"/>
    <lineage>
        <taxon>Eukaryota</taxon>
        <taxon>Metazoa</taxon>
        <taxon>Ecdysozoa</taxon>
        <taxon>Arthropoda</taxon>
        <taxon>Hexapoda</taxon>
        <taxon>Insecta</taxon>
        <taxon>Pterygota</taxon>
        <taxon>Neoptera</taxon>
        <taxon>Polyneoptera</taxon>
        <taxon>Dictyoptera</taxon>
        <taxon>Blattodea</taxon>
        <taxon>Blaberoidea</taxon>
        <taxon>Blaberidae</taxon>
        <taxon>Diplopterinae</taxon>
        <taxon>Diploptera</taxon>
    </lineage>
</organism>
<evidence type="ECO:0000313" key="3">
    <source>
        <dbReference type="Proteomes" id="UP001233999"/>
    </source>
</evidence>
<accession>A0AAD7ZBJ0</accession>
<dbReference type="AlphaFoldDB" id="A0AAD7ZBJ0"/>
<feature type="region of interest" description="Disordered" evidence="1">
    <location>
        <begin position="56"/>
        <end position="75"/>
    </location>
</feature>
<sequence>MHAEKANISDSVELWIDLRECAGLQMHKDSIQRRMSEAVLPIHYLANVMNPKYVGRRLSSDQENQAESWFDKQTP</sequence>
<reference evidence="2" key="2">
    <citation type="submission" date="2023-05" db="EMBL/GenBank/DDBJ databases">
        <authorList>
            <person name="Fouks B."/>
        </authorList>
    </citation>
    <scope>NUCLEOTIDE SEQUENCE</scope>
    <source>
        <strain evidence="2">Stay&amp;Tobe</strain>
        <tissue evidence="2">Testes</tissue>
    </source>
</reference>
<evidence type="ECO:0000256" key="1">
    <source>
        <dbReference type="SAM" id="MobiDB-lite"/>
    </source>
</evidence>
<dbReference type="EMBL" id="JASPKZ010009355">
    <property type="protein sequence ID" value="KAJ9577503.1"/>
    <property type="molecule type" value="Genomic_DNA"/>
</dbReference>
<dbReference type="Proteomes" id="UP001233999">
    <property type="component" value="Unassembled WGS sequence"/>
</dbReference>
<keyword evidence="3" id="KW-1185">Reference proteome</keyword>
<evidence type="ECO:0000313" key="2">
    <source>
        <dbReference type="EMBL" id="KAJ9577503.1"/>
    </source>
</evidence>
<name>A0AAD7ZBJ0_DIPPU</name>
<protein>
    <submittedName>
        <fullName evidence="2">Uncharacterized protein</fullName>
    </submittedName>
</protein>
<feature type="compositionally biased region" description="Polar residues" evidence="1">
    <location>
        <begin position="61"/>
        <end position="75"/>
    </location>
</feature>